<dbReference type="PROSITE" id="PS00375">
    <property type="entry name" value="UDPGT"/>
    <property type="match status" value="1"/>
</dbReference>
<evidence type="ECO:0000313" key="7">
    <source>
        <dbReference type="EMBL" id="QSB46677.1"/>
    </source>
</evidence>
<comment type="similarity">
    <text evidence="1 4">Belongs to the UDP-glycosyltransferase family.</text>
</comment>
<accession>A0A896APH5</accession>
<evidence type="ECO:0000256" key="5">
    <source>
        <dbReference type="RuleBase" id="RU362057"/>
    </source>
</evidence>
<dbReference type="Pfam" id="PF00201">
    <property type="entry name" value="UDPGT"/>
    <property type="match status" value="1"/>
</dbReference>
<evidence type="ECO:0000256" key="1">
    <source>
        <dbReference type="ARBA" id="ARBA00009995"/>
    </source>
</evidence>
<gene>
    <name evidence="7" type="primary">UGT94AM1</name>
</gene>
<dbReference type="PANTHER" id="PTHR48044:SF39">
    <property type="entry name" value="GLYCOSYLTRANSFERASE"/>
    <property type="match status" value="1"/>
</dbReference>
<dbReference type="PANTHER" id="PTHR48044">
    <property type="entry name" value="GLYCOSYLTRANSFERASE"/>
    <property type="match status" value="1"/>
</dbReference>
<proteinExistence type="evidence at transcript level"/>
<dbReference type="GO" id="GO:0016138">
    <property type="term" value="P:glycoside biosynthetic process"/>
    <property type="evidence" value="ECO:0007669"/>
    <property type="project" value="UniProtKB-ARBA"/>
</dbReference>
<dbReference type="SUPFAM" id="SSF53756">
    <property type="entry name" value="UDP-Glycosyltransferase/glycogen phosphorylase"/>
    <property type="match status" value="1"/>
</dbReference>
<keyword evidence="3 4" id="KW-0808">Transferase</keyword>
<dbReference type="InterPro" id="IPR002213">
    <property type="entry name" value="UDP_glucos_trans"/>
</dbReference>
<dbReference type="GO" id="GO:0008194">
    <property type="term" value="F:UDP-glycosyltransferase activity"/>
    <property type="evidence" value="ECO:0007669"/>
    <property type="project" value="InterPro"/>
</dbReference>
<keyword evidence="2 4" id="KW-0328">Glycosyltransferase</keyword>
<dbReference type="CDD" id="cd03784">
    <property type="entry name" value="GT1_Gtf-like"/>
    <property type="match status" value="1"/>
</dbReference>
<dbReference type="EC" id="2.4.1.-" evidence="5"/>
<dbReference type="InterPro" id="IPR035595">
    <property type="entry name" value="UDP_glycos_trans_CS"/>
</dbReference>
<evidence type="ECO:0000256" key="3">
    <source>
        <dbReference type="ARBA" id="ARBA00022679"/>
    </source>
</evidence>
<feature type="domain" description="Glycosyltransferase N-terminal" evidence="6">
    <location>
        <begin position="13"/>
        <end position="238"/>
    </location>
</feature>
<dbReference type="AlphaFoldDB" id="A0A896APH5"/>
<evidence type="ECO:0000259" key="6">
    <source>
        <dbReference type="Pfam" id="PF26168"/>
    </source>
</evidence>
<organism evidence="7">
    <name type="scientific">Rubia yunnanensis</name>
    <dbReference type="NCBI Taxonomy" id="1650721"/>
    <lineage>
        <taxon>Eukaryota</taxon>
        <taxon>Viridiplantae</taxon>
        <taxon>Streptophyta</taxon>
        <taxon>Embryophyta</taxon>
        <taxon>Tracheophyta</taxon>
        <taxon>Spermatophyta</taxon>
        <taxon>Magnoliopsida</taxon>
        <taxon>eudicotyledons</taxon>
        <taxon>Gunneridae</taxon>
        <taxon>Pentapetalae</taxon>
        <taxon>asterids</taxon>
        <taxon>lamiids</taxon>
        <taxon>Gentianales</taxon>
        <taxon>Rubiaceae</taxon>
        <taxon>Rubioideae</taxon>
        <taxon>Rubieae</taxon>
        <taxon>Rubia</taxon>
    </lineage>
</organism>
<protein>
    <recommendedName>
        <fullName evidence="5">Glycosyltransferase</fullName>
        <ecNumber evidence="5">2.4.1.-</ecNumber>
    </recommendedName>
</protein>
<reference evidence="7" key="1">
    <citation type="journal article" date="2020" name="Org. Chem. Front.">
        <title>Discovery and characterization of four glycosyltransferases involved in anthraquinone glycoside biosynthesis in Rubia yunnanensis.</title>
        <authorList>
            <person name="Yi S."/>
            <person name="Kuang T."/>
            <person name="Miao Y."/>
            <person name="Xu Y."/>
            <person name="Wang Z."/>
            <person name="Dong L.-B."/>
            <person name="Tan N."/>
        </authorList>
    </citation>
    <scope>NUCLEOTIDE SEQUENCE</scope>
    <source>
        <strain evidence="7">RyUGT18</strain>
        <tissue evidence="7">Root</tissue>
    </source>
</reference>
<name>A0A896APH5_9GENT</name>
<dbReference type="InterPro" id="IPR058980">
    <property type="entry name" value="Glyco_transf_N"/>
</dbReference>
<evidence type="ECO:0000256" key="2">
    <source>
        <dbReference type="ARBA" id="ARBA00022676"/>
    </source>
</evidence>
<dbReference type="Gene3D" id="3.40.50.2000">
    <property type="entry name" value="Glycogen Phosphorylase B"/>
    <property type="match status" value="2"/>
</dbReference>
<dbReference type="EMBL" id="MT075693">
    <property type="protein sequence ID" value="QSB46677.1"/>
    <property type="molecule type" value="mRNA"/>
</dbReference>
<evidence type="ECO:0000256" key="4">
    <source>
        <dbReference type="RuleBase" id="RU003718"/>
    </source>
</evidence>
<sequence length="423" mass="47601">MEKLENSSINFKVLMLPWLAHGHISPYLQLARKLGLTNKNCHIYLCSTQVNLDFVRKSFHNILSNHAIELVELHLAETLDLPPHYHTTKDLPPHLVPKLIQAFQSAKSSFATILDTLTPDLLIFDAFQSWAPAMAAERNIPAVYFIPLGAAAYAFLYHSLKCSSGTPFPFSTIFLSEYEQMKHETLVKSNKEFMEFSPVRGFELSSEIVLIKTCREIEEKYVKHLSFLCGKELVTTGPLSQESNTIDHGESNIMNFLNGKAESSVVLVNFGSECYLSDEEREEIAHGLELSKVEFIWVIRFPSDQRIAIKDAVPEGFLKRVKNRGIVVDGWAPQAEILEHKSVGGFMSHCGWGSVMESLCSGIPIIAIPMKFEQPLNARLVAEIGAGLEVVRDENGKMKREKIASAIKMVIFEKFGNDMREKN</sequence>
<dbReference type="Pfam" id="PF26168">
    <property type="entry name" value="Glyco_transf_N"/>
    <property type="match status" value="1"/>
</dbReference>
<dbReference type="FunFam" id="3.40.50.2000:FF:000060">
    <property type="entry name" value="Glycosyltransferase"/>
    <property type="match status" value="1"/>
</dbReference>